<evidence type="ECO:0000256" key="6">
    <source>
        <dbReference type="RuleBase" id="RU366011"/>
    </source>
</evidence>
<dbReference type="InterPro" id="IPR013766">
    <property type="entry name" value="Thioredoxin_domain"/>
</dbReference>
<evidence type="ECO:0000313" key="8">
    <source>
        <dbReference type="EMBL" id="CEM37580.1"/>
    </source>
</evidence>
<keyword evidence="6" id="KW-0676">Redox-active center</keyword>
<dbReference type="GO" id="GO:0042744">
    <property type="term" value="P:hydrogen peroxide catabolic process"/>
    <property type="evidence" value="ECO:0007669"/>
    <property type="project" value="TreeGrafter"/>
</dbReference>
<accession>A0A0G4H1S9</accession>
<dbReference type="GO" id="GO:0034599">
    <property type="term" value="P:cellular response to oxidative stress"/>
    <property type="evidence" value="ECO:0007669"/>
    <property type="project" value="InterPro"/>
</dbReference>
<dbReference type="OMA" id="AFVMFQW"/>
<sequence length="223" mass="24755">MLVALALAVAASAFVVPSSRLSLRQMTPPMRGMTQLQMAQLREGSMVPQVSWPIRQYMGSTYTTADGKPNPYIWSEMTFDAVFRGKRVVIFSLPGAFTPTCSSAHLPRYEELYQEIKGLGVDEVYCLSVNDAFVMNAWKKAQNIGAIKLIPDGSGKFTEGMGMLVDKDNLGFGKRSWRYAMVVNDGVIEKLFVEPGFQDNAPDDPYEVSDADTMVAYLRAARR</sequence>
<dbReference type="SUPFAM" id="SSF52833">
    <property type="entry name" value="Thioredoxin-like"/>
    <property type="match status" value="1"/>
</dbReference>
<dbReference type="Proteomes" id="UP000041254">
    <property type="component" value="Unassembled WGS sequence"/>
</dbReference>
<dbReference type="OrthoDB" id="1882547at2759"/>
<protein>
    <recommendedName>
        <fullName evidence="7">Thioredoxin domain-containing protein</fullName>
    </recommendedName>
</protein>
<dbReference type="Pfam" id="PF08534">
    <property type="entry name" value="Redoxin"/>
    <property type="match status" value="1"/>
</dbReference>
<reference evidence="8 9" key="1">
    <citation type="submission" date="2014-11" db="EMBL/GenBank/DDBJ databases">
        <authorList>
            <person name="Zhu J."/>
            <person name="Qi W."/>
            <person name="Song R."/>
        </authorList>
    </citation>
    <scope>NUCLEOTIDE SEQUENCE [LARGE SCALE GENOMIC DNA]</scope>
</reference>
<proteinExistence type="inferred from homology"/>
<dbReference type="FunCoup" id="A0A0G4H1S9">
    <property type="interactions" value="162"/>
</dbReference>
<dbReference type="EMBL" id="CDMY01000947">
    <property type="protein sequence ID" value="CEM37580.1"/>
    <property type="molecule type" value="Genomic_DNA"/>
</dbReference>
<keyword evidence="4 6" id="KW-0560">Oxidoreductase</keyword>
<evidence type="ECO:0000313" key="9">
    <source>
        <dbReference type="Proteomes" id="UP000041254"/>
    </source>
</evidence>
<keyword evidence="3 6" id="KW-0049">Antioxidant</keyword>
<dbReference type="GO" id="GO:0005737">
    <property type="term" value="C:cytoplasm"/>
    <property type="evidence" value="ECO:0007669"/>
    <property type="project" value="TreeGrafter"/>
</dbReference>
<dbReference type="CDD" id="cd03013">
    <property type="entry name" value="PRX5_like"/>
    <property type="match status" value="1"/>
</dbReference>
<evidence type="ECO:0000256" key="1">
    <source>
        <dbReference type="ARBA" id="ARBA00010505"/>
    </source>
</evidence>
<dbReference type="VEuPathDB" id="CryptoDB:Vbra_19296"/>
<comment type="function">
    <text evidence="6">Thiol-specific peroxidase that catalyzes the reduction of hydrogen peroxide and organic hydroperoxides to water and alcohols, respectively. Plays a role in cell protection against oxidative stress by detoxifying peroxides.</text>
</comment>
<dbReference type="PANTHER" id="PTHR10430:SF16">
    <property type="entry name" value="PEROXIREDOXIN-5, MITOCHONDRIAL"/>
    <property type="match status" value="1"/>
</dbReference>
<evidence type="ECO:0000256" key="2">
    <source>
        <dbReference type="ARBA" id="ARBA00022559"/>
    </source>
</evidence>
<comment type="similarity">
    <text evidence="1 6">Belongs to the peroxiredoxin family. Prx5 subfamily.</text>
</comment>
<dbReference type="InParanoid" id="A0A0G4H1S9"/>
<name>A0A0G4H1S9_VITBC</name>
<evidence type="ECO:0000256" key="5">
    <source>
        <dbReference type="PIRSR" id="PIRSR637944-1"/>
    </source>
</evidence>
<dbReference type="Gene3D" id="3.40.30.10">
    <property type="entry name" value="Glutaredoxin"/>
    <property type="match status" value="1"/>
</dbReference>
<dbReference type="InterPro" id="IPR037944">
    <property type="entry name" value="PRX5-like"/>
</dbReference>
<feature type="domain" description="Thioredoxin" evidence="7">
    <location>
        <begin position="48"/>
        <end position="223"/>
    </location>
</feature>
<evidence type="ECO:0000259" key="7">
    <source>
        <dbReference type="PROSITE" id="PS51352"/>
    </source>
</evidence>
<dbReference type="STRING" id="1169540.A0A0G4H1S9"/>
<dbReference type="InterPro" id="IPR013740">
    <property type="entry name" value="Redoxin"/>
</dbReference>
<dbReference type="PROSITE" id="PS51352">
    <property type="entry name" value="THIOREDOXIN_2"/>
    <property type="match status" value="1"/>
</dbReference>
<evidence type="ECO:0000256" key="3">
    <source>
        <dbReference type="ARBA" id="ARBA00022862"/>
    </source>
</evidence>
<keyword evidence="2 6" id="KW-0575">Peroxidase</keyword>
<dbReference type="AlphaFoldDB" id="A0A0G4H1S9"/>
<dbReference type="PANTHER" id="PTHR10430">
    <property type="entry name" value="PEROXIREDOXIN"/>
    <property type="match status" value="1"/>
</dbReference>
<dbReference type="InterPro" id="IPR036249">
    <property type="entry name" value="Thioredoxin-like_sf"/>
</dbReference>
<gene>
    <name evidence="8" type="ORF">Vbra_19296</name>
</gene>
<feature type="active site" description="Cysteine sulfenic acid (-SOH) intermediate" evidence="5">
    <location>
        <position position="101"/>
    </location>
</feature>
<dbReference type="PhylomeDB" id="A0A0G4H1S9"/>
<dbReference type="GO" id="GO:0045454">
    <property type="term" value="P:cell redox homeostasis"/>
    <property type="evidence" value="ECO:0007669"/>
    <property type="project" value="TreeGrafter"/>
</dbReference>
<dbReference type="GO" id="GO:0008379">
    <property type="term" value="F:thioredoxin peroxidase activity"/>
    <property type="evidence" value="ECO:0007669"/>
    <property type="project" value="InterPro"/>
</dbReference>
<evidence type="ECO:0000256" key="4">
    <source>
        <dbReference type="ARBA" id="ARBA00023002"/>
    </source>
</evidence>
<organism evidence="8 9">
    <name type="scientific">Vitrella brassicaformis (strain CCMP3155)</name>
    <dbReference type="NCBI Taxonomy" id="1169540"/>
    <lineage>
        <taxon>Eukaryota</taxon>
        <taxon>Sar</taxon>
        <taxon>Alveolata</taxon>
        <taxon>Colpodellida</taxon>
        <taxon>Vitrellaceae</taxon>
        <taxon>Vitrella</taxon>
    </lineage>
</organism>
<keyword evidence="9" id="KW-1185">Reference proteome</keyword>